<comment type="similarity">
    <text evidence="6">Belongs to the DNA polymerase type-B family.</text>
</comment>
<dbReference type="GO" id="GO:0045004">
    <property type="term" value="P:DNA replication proofreading"/>
    <property type="evidence" value="ECO:0007669"/>
    <property type="project" value="TreeGrafter"/>
</dbReference>
<keyword evidence="6" id="KW-0004">4Fe-4S</keyword>
<feature type="non-terminal residue" evidence="8">
    <location>
        <position position="1"/>
    </location>
</feature>
<dbReference type="InterPro" id="IPR054475">
    <property type="entry name" value="Znf-DPOE"/>
</dbReference>
<evidence type="ECO:0000256" key="4">
    <source>
        <dbReference type="ARBA" id="ARBA00022932"/>
    </source>
</evidence>
<evidence type="ECO:0000313" key="9">
    <source>
        <dbReference type="Proteomes" id="UP000054560"/>
    </source>
</evidence>
<evidence type="ECO:0000259" key="7">
    <source>
        <dbReference type="Pfam" id="PF22912"/>
    </source>
</evidence>
<dbReference type="RefSeq" id="XP_014150277.1">
    <property type="nucleotide sequence ID" value="XM_014294802.1"/>
</dbReference>
<comment type="cofactor">
    <cofactor evidence="6">
        <name>[4Fe-4S] cluster</name>
        <dbReference type="ChEBI" id="CHEBI:49883"/>
    </cofactor>
</comment>
<dbReference type="GO" id="GO:0006272">
    <property type="term" value="P:leading strand elongation"/>
    <property type="evidence" value="ECO:0007669"/>
    <property type="project" value="TreeGrafter"/>
</dbReference>
<comment type="subcellular location">
    <subcellularLocation>
        <location evidence="6">Nucleus</location>
    </subcellularLocation>
</comment>
<dbReference type="GO" id="GO:0008310">
    <property type="term" value="F:single-stranded DNA 3'-5' DNA exonuclease activity"/>
    <property type="evidence" value="ECO:0007669"/>
    <property type="project" value="TreeGrafter"/>
</dbReference>
<dbReference type="GO" id="GO:0051539">
    <property type="term" value="F:4 iron, 4 sulfur cluster binding"/>
    <property type="evidence" value="ECO:0007669"/>
    <property type="project" value="UniProtKB-KW"/>
</dbReference>
<dbReference type="eggNOG" id="KOG1798">
    <property type="taxonomic scope" value="Eukaryota"/>
</dbReference>
<keyword evidence="3 6" id="KW-0235">DNA replication</keyword>
<accession>A0A0L0FHY5</accession>
<dbReference type="GO" id="GO:0003887">
    <property type="term" value="F:DNA-directed DNA polymerase activity"/>
    <property type="evidence" value="ECO:0007669"/>
    <property type="project" value="UniProtKB-KW"/>
</dbReference>
<name>A0A0L0FHY5_9EUKA</name>
<dbReference type="GO" id="GO:0006287">
    <property type="term" value="P:base-excision repair, gap-filling"/>
    <property type="evidence" value="ECO:0007669"/>
    <property type="project" value="TreeGrafter"/>
</dbReference>
<evidence type="ECO:0000313" key="8">
    <source>
        <dbReference type="EMBL" id="KNC76375.1"/>
    </source>
</evidence>
<keyword evidence="6" id="KW-0411">Iron-sulfur</keyword>
<keyword evidence="6" id="KW-0408">Iron</keyword>
<keyword evidence="6" id="KW-0539">Nucleus</keyword>
<proteinExistence type="inferred from homology"/>
<dbReference type="PANTHER" id="PTHR10670">
    <property type="entry name" value="DNA POLYMERASE EPSILON CATALYTIC SUBUNIT A"/>
    <property type="match status" value="1"/>
</dbReference>
<dbReference type="GO" id="GO:0006297">
    <property type="term" value="P:nucleotide-excision repair, DNA gap filling"/>
    <property type="evidence" value="ECO:0007669"/>
    <property type="project" value="TreeGrafter"/>
</dbReference>
<evidence type="ECO:0000256" key="3">
    <source>
        <dbReference type="ARBA" id="ARBA00022705"/>
    </source>
</evidence>
<dbReference type="GO" id="GO:0000278">
    <property type="term" value="P:mitotic cell cycle"/>
    <property type="evidence" value="ECO:0007669"/>
    <property type="project" value="TreeGrafter"/>
</dbReference>
<dbReference type="OrthoDB" id="10060449at2759"/>
<evidence type="ECO:0000256" key="6">
    <source>
        <dbReference type="RuleBase" id="RU365029"/>
    </source>
</evidence>
<dbReference type="EC" id="2.7.7.7" evidence="6"/>
<dbReference type="Pfam" id="PF22912">
    <property type="entry name" value="zf-DPOE"/>
    <property type="match status" value="1"/>
</dbReference>
<dbReference type="EMBL" id="KQ243135">
    <property type="protein sequence ID" value="KNC76375.1"/>
    <property type="molecule type" value="Genomic_DNA"/>
</dbReference>
<dbReference type="Proteomes" id="UP000054560">
    <property type="component" value="Unassembled WGS sequence"/>
</dbReference>
<keyword evidence="6" id="KW-0862">Zinc</keyword>
<keyword evidence="2 6" id="KW-0548">Nucleotidyltransferase</keyword>
<comment type="catalytic activity">
    <reaction evidence="6">
        <text>DNA(n) + a 2'-deoxyribonucleoside 5'-triphosphate = DNA(n+1) + diphosphate</text>
        <dbReference type="Rhea" id="RHEA:22508"/>
        <dbReference type="Rhea" id="RHEA-COMP:17339"/>
        <dbReference type="Rhea" id="RHEA-COMP:17340"/>
        <dbReference type="ChEBI" id="CHEBI:33019"/>
        <dbReference type="ChEBI" id="CHEBI:61560"/>
        <dbReference type="ChEBI" id="CHEBI:173112"/>
        <dbReference type="EC" id="2.7.7.7"/>
    </reaction>
</comment>
<dbReference type="PANTHER" id="PTHR10670:SF0">
    <property type="entry name" value="DNA POLYMERASE EPSILON CATALYTIC SUBUNIT A"/>
    <property type="match status" value="1"/>
</dbReference>
<gene>
    <name evidence="8" type="ORF">SARC_11125</name>
</gene>
<evidence type="ECO:0000256" key="1">
    <source>
        <dbReference type="ARBA" id="ARBA00022679"/>
    </source>
</evidence>
<reference evidence="8 9" key="1">
    <citation type="submission" date="2011-02" db="EMBL/GenBank/DDBJ databases">
        <title>The Genome Sequence of Sphaeroforma arctica JP610.</title>
        <authorList>
            <consortium name="The Broad Institute Genome Sequencing Platform"/>
            <person name="Russ C."/>
            <person name="Cuomo C."/>
            <person name="Young S.K."/>
            <person name="Zeng Q."/>
            <person name="Gargeya S."/>
            <person name="Alvarado L."/>
            <person name="Berlin A."/>
            <person name="Chapman S.B."/>
            <person name="Chen Z."/>
            <person name="Freedman E."/>
            <person name="Gellesch M."/>
            <person name="Goldberg J."/>
            <person name="Griggs A."/>
            <person name="Gujja S."/>
            <person name="Heilman E."/>
            <person name="Heiman D."/>
            <person name="Howarth C."/>
            <person name="Mehta T."/>
            <person name="Neiman D."/>
            <person name="Pearson M."/>
            <person name="Roberts A."/>
            <person name="Saif S."/>
            <person name="Shea T."/>
            <person name="Shenoy N."/>
            <person name="Sisk P."/>
            <person name="Stolte C."/>
            <person name="Sykes S."/>
            <person name="White J."/>
            <person name="Yandava C."/>
            <person name="Burger G."/>
            <person name="Gray M.W."/>
            <person name="Holland P.W.H."/>
            <person name="King N."/>
            <person name="Lang F.B.F."/>
            <person name="Roger A.J."/>
            <person name="Ruiz-Trillo I."/>
            <person name="Haas B."/>
            <person name="Nusbaum C."/>
            <person name="Birren B."/>
        </authorList>
    </citation>
    <scope>NUCLEOTIDE SEQUENCE [LARGE SCALE GENOMIC DNA]</scope>
    <source>
        <strain evidence="8 9">JP610</strain>
    </source>
</reference>
<protein>
    <recommendedName>
        <fullName evidence="6">DNA polymerase epsilon catalytic subunit</fullName>
        <ecNumber evidence="6">2.7.7.7</ecNumber>
    </recommendedName>
</protein>
<keyword evidence="6" id="KW-0479">Metal-binding</keyword>
<dbReference type="AlphaFoldDB" id="A0A0L0FHY5"/>
<dbReference type="GO" id="GO:0008622">
    <property type="term" value="C:epsilon DNA polymerase complex"/>
    <property type="evidence" value="ECO:0007669"/>
    <property type="project" value="InterPro"/>
</dbReference>
<evidence type="ECO:0000256" key="5">
    <source>
        <dbReference type="ARBA" id="ARBA00023125"/>
    </source>
</evidence>
<keyword evidence="6" id="KW-0863">Zinc-finger</keyword>
<dbReference type="Pfam" id="PF23250">
    <property type="entry name" value="zf_DPOE_2"/>
    <property type="match status" value="1"/>
</dbReference>
<feature type="domain" description="DNA polymerase-epsilon zinc finger" evidence="7">
    <location>
        <begin position="98"/>
        <end position="153"/>
    </location>
</feature>
<keyword evidence="1 6" id="KW-0808">Transferase</keyword>
<dbReference type="GO" id="GO:0008270">
    <property type="term" value="F:zinc ion binding"/>
    <property type="evidence" value="ECO:0007669"/>
    <property type="project" value="UniProtKB-KW"/>
</dbReference>
<evidence type="ECO:0000256" key="2">
    <source>
        <dbReference type="ARBA" id="ARBA00022695"/>
    </source>
</evidence>
<organism evidence="8 9">
    <name type="scientific">Sphaeroforma arctica JP610</name>
    <dbReference type="NCBI Taxonomy" id="667725"/>
    <lineage>
        <taxon>Eukaryota</taxon>
        <taxon>Ichthyosporea</taxon>
        <taxon>Ichthyophonida</taxon>
        <taxon>Sphaeroforma</taxon>
    </lineage>
</organism>
<keyword evidence="5 6" id="KW-0238">DNA-binding</keyword>
<comment type="function">
    <text evidence="6">DNA polymerase II participates in chromosomal DNA replication.</text>
</comment>
<dbReference type="InterPro" id="IPR029703">
    <property type="entry name" value="POL2"/>
</dbReference>
<dbReference type="STRING" id="667725.A0A0L0FHY5"/>
<dbReference type="GO" id="GO:0003677">
    <property type="term" value="F:DNA binding"/>
    <property type="evidence" value="ECO:0007669"/>
    <property type="project" value="UniProtKB-KW"/>
</dbReference>
<dbReference type="GeneID" id="25911629"/>
<sequence>QVSKCRKNLLRLLHVGEFSKAAQFEDPCLTFVLPEVICNFCMECRDIDLCRDVHKEEGEDGEQIGFWRCPACTTEYDKDAIEYALIDVVRKQQITFNLQDLVCDKCNGIQRLLTPSCPCSGVYRNRTSREDVMTTVKTLDSIAQFYQLRLLQDVLQDAKDGAVPMDISGAA</sequence>
<keyword evidence="9" id="KW-1185">Reference proteome</keyword>
<keyword evidence="4 6" id="KW-0239">DNA-directed DNA polymerase</keyword>